<reference evidence="16" key="1">
    <citation type="submission" date="2018-05" db="EMBL/GenBank/DDBJ databases">
        <authorList>
            <person name="Lanie J.A."/>
            <person name="Ng W.-L."/>
            <person name="Kazmierczak K.M."/>
            <person name="Andrzejewski T.M."/>
            <person name="Davidsen T.M."/>
            <person name="Wayne K.J."/>
            <person name="Tettelin H."/>
            <person name="Glass J.I."/>
            <person name="Rusch D."/>
            <person name="Podicherti R."/>
            <person name="Tsui H.-C.T."/>
            <person name="Winkler M.E."/>
        </authorList>
    </citation>
    <scope>NUCLEOTIDE SEQUENCE</scope>
</reference>
<protein>
    <recommendedName>
        <fullName evidence="3">Membrane protein insertase YidC</fullName>
    </recommendedName>
    <alternativeName>
        <fullName evidence="12">Foldase YidC</fullName>
    </alternativeName>
    <alternativeName>
        <fullName evidence="11">Membrane integrase YidC</fullName>
    </alternativeName>
</protein>
<evidence type="ECO:0000256" key="1">
    <source>
        <dbReference type="ARBA" id="ARBA00004651"/>
    </source>
</evidence>
<evidence type="ECO:0000256" key="4">
    <source>
        <dbReference type="ARBA" id="ARBA00022448"/>
    </source>
</evidence>
<dbReference type="Pfam" id="PF14849">
    <property type="entry name" value="YidC_periplas"/>
    <property type="match status" value="1"/>
</dbReference>
<dbReference type="NCBIfam" id="TIGR03592">
    <property type="entry name" value="yidC_oxa1_cterm"/>
    <property type="match status" value="1"/>
</dbReference>
<dbReference type="InterPro" id="IPR028055">
    <property type="entry name" value="YidC/Oxa/ALB_C"/>
</dbReference>
<dbReference type="AlphaFoldDB" id="A0A382RTR5"/>
<sequence length="310" mass="35397">NQSGNTRWTAIKTKYFVSALIPQAPGIGAEVRGTTANNRPLYDTHLRQAVNSTNKFDLYFGPLEYKRIVALGVDLEKTMNLGWTVFRPLGRLVTWSLSKMYTLIPNYGVVVIIFAFLVKILLNPLTKKQFQSTKRMQALQPQIQRIKEKYKNDPQKLNRAQMELFKEKGVNPMGGCLPLLLQMPILISFFTVFRSTIEFRGAPFFGWITDLSSPDTITTIAGFPINILPFLMGITMFLQQKLMASPDSGNQQKMMMYFMNVFFLFLFYTFPSGLNLYYSVFNILSIVQQKYLTPDAIVTTPSSAKLKNKK</sequence>
<evidence type="ECO:0000256" key="6">
    <source>
        <dbReference type="ARBA" id="ARBA00022692"/>
    </source>
</evidence>
<keyword evidence="8 13" id="KW-1133">Transmembrane helix</keyword>
<feature type="transmembrane region" description="Helical" evidence="13">
    <location>
        <begin position="217"/>
        <end position="238"/>
    </location>
</feature>
<evidence type="ECO:0000256" key="5">
    <source>
        <dbReference type="ARBA" id="ARBA00022475"/>
    </source>
</evidence>
<keyword evidence="10" id="KW-0143">Chaperone</keyword>
<dbReference type="GO" id="GO:0005886">
    <property type="term" value="C:plasma membrane"/>
    <property type="evidence" value="ECO:0007669"/>
    <property type="project" value="UniProtKB-SubCell"/>
</dbReference>
<name>A0A382RTR5_9ZZZZ</name>
<keyword evidence="5" id="KW-1003">Cell membrane</keyword>
<dbReference type="GO" id="GO:0051205">
    <property type="term" value="P:protein insertion into membrane"/>
    <property type="evidence" value="ECO:0007669"/>
    <property type="project" value="TreeGrafter"/>
</dbReference>
<dbReference type="CDD" id="cd20070">
    <property type="entry name" value="5TM_YidC_Alb3"/>
    <property type="match status" value="1"/>
</dbReference>
<comment type="similarity">
    <text evidence="2">Belongs to the OXA1/ALB3/YidC family. Type 1 subfamily.</text>
</comment>
<dbReference type="InterPro" id="IPR001708">
    <property type="entry name" value="YidC/ALB3/OXA1/COX18"/>
</dbReference>
<feature type="domain" description="Membrane insertase YidC/Oxa/ALB C-terminal" evidence="14">
    <location>
        <begin position="107"/>
        <end position="292"/>
    </location>
</feature>
<dbReference type="PANTHER" id="PTHR12428:SF65">
    <property type="entry name" value="CYTOCHROME C OXIDASE ASSEMBLY PROTEIN COX18, MITOCHONDRIAL"/>
    <property type="match status" value="1"/>
</dbReference>
<feature type="non-terminal residue" evidence="16">
    <location>
        <position position="1"/>
    </location>
</feature>
<feature type="transmembrane region" description="Helical" evidence="13">
    <location>
        <begin position="104"/>
        <end position="122"/>
    </location>
</feature>
<evidence type="ECO:0000259" key="14">
    <source>
        <dbReference type="Pfam" id="PF02096"/>
    </source>
</evidence>
<keyword evidence="6 13" id="KW-0812">Transmembrane</keyword>
<evidence type="ECO:0000256" key="13">
    <source>
        <dbReference type="SAM" id="Phobius"/>
    </source>
</evidence>
<accession>A0A382RTR5</accession>
<dbReference type="InterPro" id="IPR038221">
    <property type="entry name" value="YidC_periplasmic_sf"/>
</dbReference>
<dbReference type="EMBL" id="UINC01124118">
    <property type="protein sequence ID" value="SVD01046.1"/>
    <property type="molecule type" value="Genomic_DNA"/>
</dbReference>
<evidence type="ECO:0000259" key="15">
    <source>
        <dbReference type="Pfam" id="PF14849"/>
    </source>
</evidence>
<dbReference type="PRINTS" id="PR01900">
    <property type="entry name" value="YIDCPROTEIN"/>
</dbReference>
<dbReference type="GO" id="GO:0015031">
    <property type="term" value="P:protein transport"/>
    <property type="evidence" value="ECO:0007669"/>
    <property type="project" value="UniProtKB-KW"/>
</dbReference>
<feature type="transmembrane region" description="Helical" evidence="13">
    <location>
        <begin position="258"/>
        <end position="278"/>
    </location>
</feature>
<dbReference type="PANTHER" id="PTHR12428">
    <property type="entry name" value="OXA1"/>
    <property type="match status" value="1"/>
</dbReference>
<evidence type="ECO:0000256" key="9">
    <source>
        <dbReference type="ARBA" id="ARBA00023136"/>
    </source>
</evidence>
<dbReference type="InterPro" id="IPR047196">
    <property type="entry name" value="YidC_ALB_C"/>
</dbReference>
<keyword evidence="7" id="KW-0653">Protein transport</keyword>
<keyword evidence="4" id="KW-0813">Transport</keyword>
<evidence type="ECO:0000256" key="10">
    <source>
        <dbReference type="ARBA" id="ARBA00023186"/>
    </source>
</evidence>
<evidence type="ECO:0000256" key="3">
    <source>
        <dbReference type="ARBA" id="ARBA00015325"/>
    </source>
</evidence>
<evidence type="ECO:0000313" key="16">
    <source>
        <dbReference type="EMBL" id="SVD01046.1"/>
    </source>
</evidence>
<evidence type="ECO:0000256" key="12">
    <source>
        <dbReference type="ARBA" id="ARBA00033342"/>
    </source>
</evidence>
<dbReference type="PRINTS" id="PR00701">
    <property type="entry name" value="60KDINNERMP"/>
</dbReference>
<evidence type="ECO:0000256" key="11">
    <source>
        <dbReference type="ARBA" id="ARBA00033245"/>
    </source>
</evidence>
<dbReference type="Gene3D" id="2.70.98.90">
    <property type="match status" value="1"/>
</dbReference>
<feature type="domain" description="Membrane insertase YidC N-terminal" evidence="15">
    <location>
        <begin position="5"/>
        <end position="86"/>
    </location>
</feature>
<proteinExistence type="inferred from homology"/>
<keyword evidence="9 13" id="KW-0472">Membrane</keyword>
<dbReference type="InterPro" id="IPR028053">
    <property type="entry name" value="Membr_insert_YidC_N"/>
</dbReference>
<dbReference type="Pfam" id="PF02096">
    <property type="entry name" value="60KD_IMP"/>
    <property type="match status" value="1"/>
</dbReference>
<feature type="transmembrane region" description="Helical" evidence="13">
    <location>
        <begin position="176"/>
        <end position="197"/>
    </location>
</feature>
<organism evidence="16">
    <name type="scientific">marine metagenome</name>
    <dbReference type="NCBI Taxonomy" id="408172"/>
    <lineage>
        <taxon>unclassified sequences</taxon>
        <taxon>metagenomes</taxon>
        <taxon>ecological metagenomes</taxon>
    </lineage>
</organism>
<comment type="subcellular location">
    <subcellularLocation>
        <location evidence="1">Cell membrane</location>
        <topology evidence="1">Multi-pass membrane protein</topology>
    </subcellularLocation>
</comment>
<gene>
    <name evidence="16" type="ORF">METZ01_LOCUS353900</name>
</gene>
<evidence type="ECO:0000256" key="8">
    <source>
        <dbReference type="ARBA" id="ARBA00022989"/>
    </source>
</evidence>
<evidence type="ECO:0000256" key="7">
    <source>
        <dbReference type="ARBA" id="ARBA00022927"/>
    </source>
</evidence>
<evidence type="ECO:0000256" key="2">
    <source>
        <dbReference type="ARBA" id="ARBA00010527"/>
    </source>
</evidence>
<dbReference type="GO" id="GO:0032977">
    <property type="term" value="F:membrane insertase activity"/>
    <property type="evidence" value="ECO:0007669"/>
    <property type="project" value="InterPro"/>
</dbReference>